<accession>A0A9J5Z3R0</accession>
<proteinExistence type="predicted"/>
<dbReference type="Proteomes" id="UP000824120">
    <property type="component" value="Chromosome 5"/>
</dbReference>
<dbReference type="OrthoDB" id="1292046at2759"/>
<dbReference type="InterPro" id="IPR055290">
    <property type="entry name" value="At3g26010-like"/>
</dbReference>
<dbReference type="AlphaFoldDB" id="A0A9J5Z3R0"/>
<sequence length="192" mass="22092">MITMSGPFATNSNVYDDLAETSSTEKKDLLSGVFKLVSKRWMSLVSDPHFSYLWKPESFPTALILQSRSLDYPCYYIPNKTKSKASIRFFDFIMKDDPFDNVVILNCCGGLLLLCRKRFFDYIVCNPTTKEFHTLSRPNVESLNMSLAFDHSISPHYRVINVGLHFLIHKDSVWHCLPIEIYSSDTNSRGRS</sequence>
<gene>
    <name evidence="1" type="ORF">H5410_028814</name>
</gene>
<name>A0A9J5Z3R0_SOLCO</name>
<evidence type="ECO:0000313" key="1">
    <source>
        <dbReference type="EMBL" id="KAG5607322.1"/>
    </source>
</evidence>
<protein>
    <submittedName>
        <fullName evidence="1">Uncharacterized protein</fullName>
    </submittedName>
</protein>
<reference evidence="1 2" key="1">
    <citation type="submission" date="2020-09" db="EMBL/GenBank/DDBJ databases">
        <title>De no assembly of potato wild relative species, Solanum commersonii.</title>
        <authorList>
            <person name="Cho K."/>
        </authorList>
    </citation>
    <scope>NUCLEOTIDE SEQUENCE [LARGE SCALE GENOMIC DNA]</scope>
    <source>
        <strain evidence="1">LZ3.2</strain>
        <tissue evidence="1">Leaf</tissue>
    </source>
</reference>
<organism evidence="1 2">
    <name type="scientific">Solanum commersonii</name>
    <name type="common">Commerson's wild potato</name>
    <name type="synonym">Commerson's nightshade</name>
    <dbReference type="NCBI Taxonomy" id="4109"/>
    <lineage>
        <taxon>Eukaryota</taxon>
        <taxon>Viridiplantae</taxon>
        <taxon>Streptophyta</taxon>
        <taxon>Embryophyta</taxon>
        <taxon>Tracheophyta</taxon>
        <taxon>Spermatophyta</taxon>
        <taxon>Magnoliopsida</taxon>
        <taxon>eudicotyledons</taxon>
        <taxon>Gunneridae</taxon>
        <taxon>Pentapetalae</taxon>
        <taxon>asterids</taxon>
        <taxon>lamiids</taxon>
        <taxon>Solanales</taxon>
        <taxon>Solanaceae</taxon>
        <taxon>Solanoideae</taxon>
        <taxon>Solaneae</taxon>
        <taxon>Solanum</taxon>
    </lineage>
</organism>
<comment type="caution">
    <text evidence="1">The sequence shown here is derived from an EMBL/GenBank/DDBJ whole genome shotgun (WGS) entry which is preliminary data.</text>
</comment>
<dbReference type="EMBL" id="JACXVP010000005">
    <property type="protein sequence ID" value="KAG5607322.1"/>
    <property type="molecule type" value="Genomic_DNA"/>
</dbReference>
<dbReference type="PANTHER" id="PTHR35546:SF64">
    <property type="entry name" value="REVERSE TRANSCRIPTASE TY1_COPIA-TYPE DOMAIN-CONTAINING PROTEIN"/>
    <property type="match status" value="1"/>
</dbReference>
<keyword evidence="2" id="KW-1185">Reference proteome</keyword>
<evidence type="ECO:0000313" key="2">
    <source>
        <dbReference type="Proteomes" id="UP000824120"/>
    </source>
</evidence>
<dbReference type="PANTHER" id="PTHR35546">
    <property type="entry name" value="F-BOX PROTEIN INTERACTION DOMAIN PROTEIN-RELATED"/>
    <property type="match status" value="1"/>
</dbReference>